<feature type="domain" description="C-myb C-terminal" evidence="4">
    <location>
        <begin position="66"/>
        <end position="193"/>
    </location>
</feature>
<dbReference type="EMBL" id="LR788236">
    <property type="protein sequence ID" value="CAB3264098.1"/>
    <property type="molecule type" value="mRNA"/>
</dbReference>
<reference evidence="5" key="1">
    <citation type="submission" date="2020-04" db="EMBL/GenBank/DDBJ databases">
        <authorList>
            <person name="Neveu A P."/>
        </authorList>
    </citation>
    <scope>NUCLEOTIDE SEQUENCE</scope>
    <source>
        <tissue evidence="5">Whole embryo</tissue>
    </source>
</reference>
<name>A0A6F9DM80_9ASCI</name>
<protein>
    <submittedName>
        <fullName evidence="5">Myb-related protein B-like</fullName>
    </submittedName>
</protein>
<feature type="compositionally biased region" description="Polar residues" evidence="3">
    <location>
        <begin position="87"/>
        <end position="96"/>
    </location>
</feature>
<dbReference type="Pfam" id="PF09316">
    <property type="entry name" value="Cmyb_C"/>
    <property type="match status" value="1"/>
</dbReference>
<keyword evidence="1" id="KW-0677">Repeat</keyword>
<evidence type="ECO:0000259" key="4">
    <source>
        <dbReference type="Pfam" id="PF09316"/>
    </source>
</evidence>
<dbReference type="AlphaFoldDB" id="A0A6F9DM80"/>
<dbReference type="InterPro" id="IPR015395">
    <property type="entry name" value="C-myb_C"/>
</dbReference>
<proteinExistence type="evidence at transcript level"/>
<keyword evidence="2" id="KW-0238">DNA-binding</keyword>
<accession>A0A6F9DM80</accession>
<dbReference type="GO" id="GO:0003677">
    <property type="term" value="F:DNA binding"/>
    <property type="evidence" value="ECO:0007669"/>
    <property type="project" value="UniProtKB-KW"/>
</dbReference>
<evidence type="ECO:0000256" key="1">
    <source>
        <dbReference type="ARBA" id="ARBA00022737"/>
    </source>
</evidence>
<feature type="region of interest" description="Disordered" evidence="3">
    <location>
        <begin position="219"/>
        <end position="266"/>
    </location>
</feature>
<gene>
    <name evidence="5" type="primary">Mybl2-002</name>
</gene>
<evidence type="ECO:0000256" key="3">
    <source>
        <dbReference type="SAM" id="MobiDB-lite"/>
    </source>
</evidence>
<evidence type="ECO:0000256" key="2">
    <source>
        <dbReference type="ARBA" id="ARBA00023125"/>
    </source>
</evidence>
<feature type="region of interest" description="Disordered" evidence="3">
    <location>
        <begin position="87"/>
        <end position="114"/>
    </location>
</feature>
<feature type="compositionally biased region" description="Polar residues" evidence="3">
    <location>
        <begin position="256"/>
        <end position="266"/>
    </location>
</feature>
<feature type="region of interest" description="Disordered" evidence="3">
    <location>
        <begin position="1"/>
        <end position="22"/>
    </location>
</feature>
<organism evidence="5">
    <name type="scientific">Phallusia mammillata</name>
    <dbReference type="NCBI Taxonomy" id="59560"/>
    <lineage>
        <taxon>Eukaryota</taxon>
        <taxon>Metazoa</taxon>
        <taxon>Chordata</taxon>
        <taxon>Tunicata</taxon>
        <taxon>Ascidiacea</taxon>
        <taxon>Phlebobranchia</taxon>
        <taxon>Ascidiidae</taxon>
        <taxon>Phallusia</taxon>
    </lineage>
</organism>
<sequence>MHLNQPSMTPSNPAPVTAGNLRPVAVSHPPALENLRLDDVKPFITSASLLASRSPHKSTPIKSLPFSPSQFMNGPMPGIDHPSLTSTPVKGQTICTPSKLKGNTRNKENEEGSTPMLCRSIAESVPRTPTPFKNAMAAQVMKHGPIKMPDTPNSLDDLFEMINREEKIHLEPKPKRARTIDVKPDRVRKALLLGDDWMKTRLPNINCQVSSKNGIVKTEVDVQNPPPPTFGPTILFPTKHEPEMESFPTPEEPKHSYSTSGSQAPSSVEALLDEYDHTPYDVDLLDDDFSRFFADDDSDLTMTSSSLTSSTSSFQSLMKPTVMGKRRKTKENVQLNSAWETIACGRTNDQQSMTAAARSYLMLVNPSPI</sequence>
<feature type="compositionally biased region" description="Polar residues" evidence="3">
    <location>
        <begin position="1"/>
        <end position="11"/>
    </location>
</feature>
<evidence type="ECO:0000313" key="5">
    <source>
        <dbReference type="EMBL" id="CAB3264098.1"/>
    </source>
</evidence>